<dbReference type="eggNOG" id="ENOG502S7ZF">
    <property type="taxonomic scope" value="Eukaryota"/>
</dbReference>
<dbReference type="OrthoDB" id="2744543at2759"/>
<dbReference type="InterPro" id="IPR000182">
    <property type="entry name" value="GNAT_dom"/>
</dbReference>
<keyword evidence="3" id="KW-1185">Reference proteome</keyword>
<dbReference type="InParanoid" id="V5FQ37"/>
<dbReference type="Proteomes" id="UP000018001">
    <property type="component" value="Unassembled WGS sequence"/>
</dbReference>
<dbReference type="CDD" id="cd04301">
    <property type="entry name" value="NAT_SF"/>
    <property type="match status" value="1"/>
</dbReference>
<name>V5FQ37_BYSSN</name>
<evidence type="ECO:0000313" key="2">
    <source>
        <dbReference type="EMBL" id="GAD94088.1"/>
    </source>
</evidence>
<keyword evidence="2" id="KW-0808">Transferase</keyword>
<evidence type="ECO:0000259" key="1">
    <source>
        <dbReference type="PROSITE" id="PS51186"/>
    </source>
</evidence>
<proteinExistence type="predicted"/>
<feature type="domain" description="N-acetyltransferase" evidence="1">
    <location>
        <begin position="1"/>
        <end position="154"/>
    </location>
</feature>
<dbReference type="HOGENOM" id="CLU_086503_7_0_1"/>
<dbReference type="GO" id="GO:0016747">
    <property type="term" value="F:acyltransferase activity, transferring groups other than amino-acyl groups"/>
    <property type="evidence" value="ECO:0007669"/>
    <property type="project" value="InterPro"/>
</dbReference>
<gene>
    <name evidence="2" type="ORF">PVAR5_2709</name>
</gene>
<dbReference type="Gene3D" id="3.40.630.30">
    <property type="match status" value="1"/>
</dbReference>
<dbReference type="UniPathway" id="UPA00113">
    <property type="reaction ID" value="UER00529"/>
</dbReference>
<dbReference type="AlphaFoldDB" id="V5FQ37"/>
<dbReference type="EMBL" id="BAUL01000079">
    <property type="protein sequence ID" value="GAD94088.1"/>
    <property type="molecule type" value="Genomic_DNA"/>
</dbReference>
<protein>
    <submittedName>
        <fullName evidence="2">GNAT family N-acetyltransferase</fullName>
    </submittedName>
</protein>
<dbReference type="SUPFAM" id="SSF55729">
    <property type="entry name" value="Acyl-CoA N-acyltransferases (Nat)"/>
    <property type="match status" value="1"/>
</dbReference>
<comment type="caution">
    <text evidence="2">The sequence shown here is derived from an EMBL/GenBank/DDBJ whole genome shotgun (WGS) entry which is preliminary data.</text>
</comment>
<accession>V5FQ37</accession>
<dbReference type="InterPro" id="IPR016181">
    <property type="entry name" value="Acyl_CoA_acyltransferase"/>
</dbReference>
<reference evidence="3" key="1">
    <citation type="journal article" date="2014" name="Genome Announc.">
        <title>Draft genome sequence of the formaldehyde-resistant fungus Byssochlamys spectabilis No. 5 (anamorph Paecilomyces variotii No. 5) (NBRC109023).</title>
        <authorList>
            <person name="Oka T."/>
            <person name="Ekino K."/>
            <person name="Fukuda K."/>
            <person name="Nomura Y."/>
        </authorList>
    </citation>
    <scope>NUCLEOTIDE SEQUENCE [LARGE SCALE GENOMIC DNA]</scope>
    <source>
        <strain evidence="3">No. 5 / NBRC 109023</strain>
    </source>
</reference>
<dbReference type="Pfam" id="PF13508">
    <property type="entry name" value="Acetyltransf_7"/>
    <property type="match status" value="1"/>
</dbReference>
<organism evidence="2 3">
    <name type="scientific">Byssochlamys spectabilis (strain No. 5 / NBRC 109023)</name>
    <name type="common">Paecilomyces variotii</name>
    <dbReference type="NCBI Taxonomy" id="1356009"/>
    <lineage>
        <taxon>Eukaryota</taxon>
        <taxon>Fungi</taxon>
        <taxon>Dikarya</taxon>
        <taxon>Ascomycota</taxon>
        <taxon>Pezizomycotina</taxon>
        <taxon>Eurotiomycetes</taxon>
        <taxon>Eurotiomycetidae</taxon>
        <taxon>Eurotiales</taxon>
        <taxon>Thermoascaceae</taxon>
        <taxon>Paecilomyces</taxon>
    </lineage>
</organism>
<dbReference type="PROSITE" id="PS51186">
    <property type="entry name" value="GNAT"/>
    <property type="match status" value="1"/>
</dbReference>
<sequence>MSHPPQPPTGYILHEGYPSVPSYLHLRSASGLTPKTTAMATAALSGSWCGCYITTDSDNTPIAMGRIIGDGGWYFHIADMAVLPEHQRRGLGDAVLKRLLWKIKAEVPREEKEGEEGRAVAYVSLFADEAGRKLYANNGFVDAAPKQMGMVILV</sequence>
<evidence type="ECO:0000313" key="3">
    <source>
        <dbReference type="Proteomes" id="UP000018001"/>
    </source>
</evidence>
<dbReference type="GO" id="GO:0006048">
    <property type="term" value="P:UDP-N-acetylglucosamine biosynthetic process"/>
    <property type="evidence" value="ECO:0007669"/>
    <property type="project" value="UniProtKB-UniPathway"/>
</dbReference>